<dbReference type="KEGG" id="adl:AURDEDRAFT_131955"/>
<name>J0WKQ0_AURST</name>
<evidence type="ECO:0000313" key="2">
    <source>
        <dbReference type="Proteomes" id="UP000006514"/>
    </source>
</evidence>
<dbReference type="EMBL" id="JH688584">
    <property type="protein sequence ID" value="EJD32878.1"/>
    <property type="molecule type" value="Genomic_DNA"/>
</dbReference>
<organism evidence="1 2">
    <name type="scientific">Auricularia subglabra (strain TFB-10046 / SS5)</name>
    <name type="common">White-rot fungus</name>
    <name type="synonym">Auricularia delicata (strain TFB10046)</name>
    <dbReference type="NCBI Taxonomy" id="717982"/>
    <lineage>
        <taxon>Eukaryota</taxon>
        <taxon>Fungi</taxon>
        <taxon>Dikarya</taxon>
        <taxon>Basidiomycota</taxon>
        <taxon>Agaricomycotina</taxon>
        <taxon>Agaricomycetes</taxon>
        <taxon>Auriculariales</taxon>
        <taxon>Auriculariaceae</taxon>
        <taxon>Auricularia</taxon>
    </lineage>
</organism>
<keyword evidence="2" id="KW-1185">Reference proteome</keyword>
<dbReference type="AlphaFoldDB" id="J0WKQ0"/>
<sequence length="272" mass="29991">MSRTSAEHDAAVVPVEFMNLSDQRFVYNDAVIVHGYLEPGGLPKAVSNAAAAEGRKVGLEVFGGSNEAAIAAGPKWSPLPLDAADAKVYVGAAPFVRIRVTAVPNSVCLTPPPPATRVIFSPAALCAPTLNHRIRRLRQKRPQWYTQKMNGLATYNNEPSLRETAAEKLRNRMKLVGIPVIVKLTDIDDEVRWVPDCFLEFSCISLCGLPDEIYRKAATYRIEVLGCSILNMNAKPKWRVLNPSTMNENSEEQVTFYVGNTSDVFLRYSPLA</sequence>
<dbReference type="InParanoid" id="J0WKQ0"/>
<evidence type="ECO:0000313" key="1">
    <source>
        <dbReference type="EMBL" id="EJD32878.1"/>
    </source>
</evidence>
<dbReference type="Proteomes" id="UP000006514">
    <property type="component" value="Unassembled WGS sequence"/>
</dbReference>
<reference evidence="2" key="1">
    <citation type="journal article" date="2012" name="Science">
        <title>The Paleozoic origin of enzymatic lignin decomposition reconstructed from 31 fungal genomes.</title>
        <authorList>
            <person name="Floudas D."/>
            <person name="Binder M."/>
            <person name="Riley R."/>
            <person name="Barry K."/>
            <person name="Blanchette R.A."/>
            <person name="Henrissat B."/>
            <person name="Martinez A.T."/>
            <person name="Otillar R."/>
            <person name="Spatafora J.W."/>
            <person name="Yadav J.S."/>
            <person name="Aerts A."/>
            <person name="Benoit I."/>
            <person name="Boyd A."/>
            <person name="Carlson A."/>
            <person name="Copeland A."/>
            <person name="Coutinho P.M."/>
            <person name="de Vries R.P."/>
            <person name="Ferreira P."/>
            <person name="Findley K."/>
            <person name="Foster B."/>
            <person name="Gaskell J."/>
            <person name="Glotzer D."/>
            <person name="Gorecki P."/>
            <person name="Heitman J."/>
            <person name="Hesse C."/>
            <person name="Hori C."/>
            <person name="Igarashi K."/>
            <person name="Jurgens J.A."/>
            <person name="Kallen N."/>
            <person name="Kersten P."/>
            <person name="Kohler A."/>
            <person name="Kuees U."/>
            <person name="Kumar T.K.A."/>
            <person name="Kuo A."/>
            <person name="LaButti K."/>
            <person name="Larrondo L.F."/>
            <person name="Lindquist E."/>
            <person name="Ling A."/>
            <person name="Lombard V."/>
            <person name="Lucas S."/>
            <person name="Lundell T."/>
            <person name="Martin R."/>
            <person name="McLaughlin D.J."/>
            <person name="Morgenstern I."/>
            <person name="Morin E."/>
            <person name="Murat C."/>
            <person name="Nagy L.G."/>
            <person name="Nolan M."/>
            <person name="Ohm R.A."/>
            <person name="Patyshakuliyeva A."/>
            <person name="Rokas A."/>
            <person name="Ruiz-Duenas F.J."/>
            <person name="Sabat G."/>
            <person name="Salamov A."/>
            <person name="Samejima M."/>
            <person name="Schmutz J."/>
            <person name="Slot J.C."/>
            <person name="St John F."/>
            <person name="Stenlid J."/>
            <person name="Sun H."/>
            <person name="Sun S."/>
            <person name="Syed K."/>
            <person name="Tsang A."/>
            <person name="Wiebenga A."/>
            <person name="Young D."/>
            <person name="Pisabarro A."/>
            <person name="Eastwood D.C."/>
            <person name="Martin F."/>
            <person name="Cullen D."/>
            <person name="Grigoriev I.V."/>
            <person name="Hibbett D.S."/>
        </authorList>
    </citation>
    <scope>NUCLEOTIDE SEQUENCE [LARGE SCALE GENOMIC DNA]</scope>
    <source>
        <strain evidence="2">TFB10046</strain>
    </source>
</reference>
<gene>
    <name evidence="1" type="ORF">AURDEDRAFT_131955</name>
</gene>
<protein>
    <submittedName>
        <fullName evidence="1">Uncharacterized protein</fullName>
    </submittedName>
</protein>
<accession>J0WKQ0</accession>
<proteinExistence type="predicted"/>